<dbReference type="RefSeq" id="WP_241275547.1">
    <property type="nucleotide sequence ID" value="NZ_JAKZGS010000012.1"/>
</dbReference>
<proteinExistence type="predicted"/>
<dbReference type="EMBL" id="JAKZGS010000012">
    <property type="protein sequence ID" value="MCH7399043.1"/>
    <property type="molecule type" value="Genomic_DNA"/>
</dbReference>
<gene>
    <name evidence="1" type="ORF">MM236_13645</name>
</gene>
<dbReference type="Proteomes" id="UP001165488">
    <property type="component" value="Unassembled WGS sequence"/>
</dbReference>
<sequence>MNNKAIVLFLVLGFIFFACHRKNDKASDLIIDRPAVEFNRNLKLLISGKLYDPDSILTQFMPKKKIISIVDGVCMKCVINDLNQADMLFREITEENTLAQTIYVLNVPPADSIYFLRHFEPSIDVKGIILWDDGYTFENSNDLLTADRNLRTFLLDGKNKIKFFGHPLYDPKLIEKYKDRLNTEDTD</sequence>
<evidence type="ECO:0000313" key="2">
    <source>
        <dbReference type="Proteomes" id="UP001165488"/>
    </source>
</evidence>
<dbReference type="PROSITE" id="PS51257">
    <property type="entry name" value="PROKAR_LIPOPROTEIN"/>
    <property type="match status" value="1"/>
</dbReference>
<evidence type="ECO:0008006" key="3">
    <source>
        <dbReference type="Google" id="ProtNLM"/>
    </source>
</evidence>
<evidence type="ECO:0000313" key="1">
    <source>
        <dbReference type="EMBL" id="MCH7399043.1"/>
    </source>
</evidence>
<keyword evidence="2" id="KW-1185">Reference proteome</keyword>
<accession>A0ABS9UR98</accession>
<protein>
    <recommendedName>
        <fullName evidence="3">Lipoprotein</fullName>
    </recommendedName>
</protein>
<organism evidence="1 2">
    <name type="scientific">Belliella calami</name>
    <dbReference type="NCBI Taxonomy" id="2923436"/>
    <lineage>
        <taxon>Bacteria</taxon>
        <taxon>Pseudomonadati</taxon>
        <taxon>Bacteroidota</taxon>
        <taxon>Cytophagia</taxon>
        <taxon>Cytophagales</taxon>
        <taxon>Cyclobacteriaceae</taxon>
        <taxon>Belliella</taxon>
    </lineage>
</organism>
<comment type="caution">
    <text evidence="1">The sequence shown here is derived from an EMBL/GenBank/DDBJ whole genome shotgun (WGS) entry which is preliminary data.</text>
</comment>
<reference evidence="1" key="1">
    <citation type="submission" date="2022-03" db="EMBL/GenBank/DDBJ databases">
        <title>De novo assembled genomes of Belliella spp. (Cyclobacteriaceae) strains.</title>
        <authorList>
            <person name="Szabo A."/>
            <person name="Korponai K."/>
            <person name="Felfoldi T."/>
        </authorList>
    </citation>
    <scope>NUCLEOTIDE SEQUENCE</scope>
    <source>
        <strain evidence="1">DSM 107340</strain>
    </source>
</reference>
<name>A0ABS9UR98_9BACT</name>